<dbReference type="RefSeq" id="WP_137250210.1">
    <property type="nucleotide sequence ID" value="NZ_SZQA01000033.1"/>
</dbReference>
<keyword evidence="2" id="KW-1185">Reference proteome</keyword>
<accession>A0A4U3MAM8</accession>
<sequence length="221" mass="25240">MSKSIEIGTVHITEKYEERERAFQTASWWRDNDVAPQSVALMGEFSGGQLIDWWYTLDTVITADYFASSGFGITLDYDTAQNAGKPNKITHRTYCYILAELLAVKKGELKHGFIVLDPNLKFRISTFEGSGHRMSRLHNPVCMDCAAPIRIATEYERWAGVDRLKNPHAFPAREYMHVTDTDGEPHNGRPTKESWLDYTIPNVQYRLHLVEDGAEIKENQA</sequence>
<name>A0A4U3MAM8_9ACTN</name>
<dbReference type="AlphaFoldDB" id="A0A4U3MAM8"/>
<proteinExistence type="predicted"/>
<evidence type="ECO:0000313" key="2">
    <source>
        <dbReference type="Proteomes" id="UP000308705"/>
    </source>
</evidence>
<evidence type="ECO:0000313" key="1">
    <source>
        <dbReference type="EMBL" id="TKK84626.1"/>
    </source>
</evidence>
<dbReference type="Proteomes" id="UP000308705">
    <property type="component" value="Unassembled WGS sequence"/>
</dbReference>
<organism evidence="1 2">
    <name type="scientific">Herbidospora galbida</name>
    <dbReference type="NCBI Taxonomy" id="2575442"/>
    <lineage>
        <taxon>Bacteria</taxon>
        <taxon>Bacillati</taxon>
        <taxon>Actinomycetota</taxon>
        <taxon>Actinomycetes</taxon>
        <taxon>Streptosporangiales</taxon>
        <taxon>Streptosporangiaceae</taxon>
        <taxon>Herbidospora</taxon>
    </lineage>
</organism>
<reference evidence="1 2" key="1">
    <citation type="submission" date="2019-04" db="EMBL/GenBank/DDBJ databases">
        <title>Herbidospora sp. NEAU-GS14.nov., a novel actinomycete isolated from soil.</title>
        <authorList>
            <person name="Han L."/>
        </authorList>
    </citation>
    <scope>NUCLEOTIDE SEQUENCE [LARGE SCALE GENOMIC DNA]</scope>
    <source>
        <strain evidence="1 2">NEAU-GS14</strain>
    </source>
</reference>
<protein>
    <submittedName>
        <fullName evidence="1">Uncharacterized protein</fullName>
    </submittedName>
</protein>
<dbReference type="EMBL" id="SZQA01000033">
    <property type="protein sequence ID" value="TKK84626.1"/>
    <property type="molecule type" value="Genomic_DNA"/>
</dbReference>
<gene>
    <name evidence="1" type="ORF">FDA94_28775</name>
</gene>
<comment type="caution">
    <text evidence="1">The sequence shown here is derived from an EMBL/GenBank/DDBJ whole genome shotgun (WGS) entry which is preliminary data.</text>
</comment>